<evidence type="ECO:0000313" key="8">
    <source>
        <dbReference type="Proteomes" id="UP000291981"/>
    </source>
</evidence>
<dbReference type="PANTHER" id="PTHR43133">
    <property type="entry name" value="RNA POLYMERASE ECF-TYPE SIGMA FACTO"/>
    <property type="match status" value="1"/>
</dbReference>
<keyword evidence="8" id="KW-1185">Reference proteome</keyword>
<dbReference type="RefSeq" id="WP_130608109.1">
    <property type="nucleotide sequence ID" value="NZ_SGIU01000001.1"/>
</dbReference>
<dbReference type="OrthoDB" id="1027298at2"/>
<protein>
    <submittedName>
        <fullName evidence="7">RNA polymerase sigma factor</fullName>
    </submittedName>
</protein>
<dbReference type="InterPro" id="IPR013324">
    <property type="entry name" value="RNA_pol_sigma_r3/r4-like"/>
</dbReference>
<dbReference type="GO" id="GO:0006352">
    <property type="term" value="P:DNA-templated transcription initiation"/>
    <property type="evidence" value="ECO:0007669"/>
    <property type="project" value="InterPro"/>
</dbReference>
<dbReference type="Pfam" id="PF04542">
    <property type="entry name" value="Sigma70_r2"/>
    <property type="match status" value="1"/>
</dbReference>
<reference evidence="7 8" key="1">
    <citation type="submission" date="2019-02" db="EMBL/GenBank/DDBJ databases">
        <title>Draft genome sequence of Muricauda sp. 176CP4-71.</title>
        <authorList>
            <person name="Park J.-S."/>
        </authorList>
    </citation>
    <scope>NUCLEOTIDE SEQUENCE [LARGE SCALE GENOMIC DNA]</scope>
    <source>
        <strain evidence="7 8">176CP4-71</strain>
    </source>
</reference>
<dbReference type="AlphaFoldDB" id="A0A4Q8QF66"/>
<comment type="caution">
    <text evidence="7">The sequence shown here is derived from an EMBL/GenBank/DDBJ whole genome shotgun (WGS) entry which is preliminary data.</text>
</comment>
<dbReference type="InterPro" id="IPR014284">
    <property type="entry name" value="RNA_pol_sigma-70_dom"/>
</dbReference>
<dbReference type="Pfam" id="PF08281">
    <property type="entry name" value="Sigma70_r4_2"/>
    <property type="match status" value="1"/>
</dbReference>
<evidence type="ECO:0000259" key="6">
    <source>
        <dbReference type="Pfam" id="PF08281"/>
    </source>
</evidence>
<accession>A0A4Q8QF66</accession>
<keyword evidence="4" id="KW-0804">Transcription</keyword>
<sequence>MANNADQQLIQQTLNGDSRAFAQLVEKYQEYVFTIVIRMLKVREEAEEVAQDIFIKVYESLSSFKGESKFSTWLYRIAYRKALDQIRKNKNRVQAFELMEELTEDKHVLASNPSEVMEEQERNQRIKQCIHQLGHTEAALITFFYFDELSIKEIASITELSEDNVKVKLHRSRKKLYDLMKRQAVLSENLRNHGQTI</sequence>
<evidence type="ECO:0000256" key="3">
    <source>
        <dbReference type="ARBA" id="ARBA00023082"/>
    </source>
</evidence>
<proteinExistence type="inferred from homology"/>
<dbReference type="InterPro" id="IPR013325">
    <property type="entry name" value="RNA_pol_sigma_r2"/>
</dbReference>
<dbReference type="SUPFAM" id="SSF88659">
    <property type="entry name" value="Sigma3 and sigma4 domains of RNA polymerase sigma factors"/>
    <property type="match status" value="1"/>
</dbReference>
<dbReference type="EMBL" id="SGIU01000001">
    <property type="protein sequence ID" value="TAI48317.1"/>
    <property type="molecule type" value="Genomic_DNA"/>
</dbReference>
<keyword evidence="2" id="KW-0805">Transcription regulation</keyword>
<dbReference type="PANTHER" id="PTHR43133:SF51">
    <property type="entry name" value="RNA POLYMERASE SIGMA FACTOR"/>
    <property type="match status" value="1"/>
</dbReference>
<keyword evidence="3" id="KW-0731">Sigma factor</keyword>
<dbReference type="GO" id="GO:0003677">
    <property type="term" value="F:DNA binding"/>
    <property type="evidence" value="ECO:0007669"/>
    <property type="project" value="InterPro"/>
</dbReference>
<evidence type="ECO:0000256" key="4">
    <source>
        <dbReference type="ARBA" id="ARBA00023163"/>
    </source>
</evidence>
<evidence type="ECO:0000256" key="1">
    <source>
        <dbReference type="ARBA" id="ARBA00010641"/>
    </source>
</evidence>
<dbReference type="InterPro" id="IPR039425">
    <property type="entry name" value="RNA_pol_sigma-70-like"/>
</dbReference>
<dbReference type="InterPro" id="IPR036388">
    <property type="entry name" value="WH-like_DNA-bd_sf"/>
</dbReference>
<evidence type="ECO:0000313" key="7">
    <source>
        <dbReference type="EMBL" id="TAI48317.1"/>
    </source>
</evidence>
<gene>
    <name evidence="7" type="ORF">EW142_00455</name>
</gene>
<dbReference type="InterPro" id="IPR013249">
    <property type="entry name" value="RNA_pol_sigma70_r4_t2"/>
</dbReference>
<feature type="domain" description="RNA polymerase sigma-70 region 2" evidence="5">
    <location>
        <begin position="24"/>
        <end position="90"/>
    </location>
</feature>
<dbReference type="SUPFAM" id="SSF88946">
    <property type="entry name" value="Sigma2 domain of RNA polymerase sigma factors"/>
    <property type="match status" value="1"/>
</dbReference>
<evidence type="ECO:0000256" key="2">
    <source>
        <dbReference type="ARBA" id="ARBA00023015"/>
    </source>
</evidence>
<dbReference type="Proteomes" id="UP000291981">
    <property type="component" value="Unassembled WGS sequence"/>
</dbReference>
<dbReference type="Gene3D" id="1.10.10.10">
    <property type="entry name" value="Winged helix-like DNA-binding domain superfamily/Winged helix DNA-binding domain"/>
    <property type="match status" value="1"/>
</dbReference>
<feature type="domain" description="RNA polymerase sigma factor 70 region 4 type 2" evidence="6">
    <location>
        <begin position="124"/>
        <end position="176"/>
    </location>
</feature>
<name>A0A4Q8QF66_9FLAO</name>
<dbReference type="GO" id="GO:0016987">
    <property type="term" value="F:sigma factor activity"/>
    <property type="evidence" value="ECO:0007669"/>
    <property type="project" value="UniProtKB-KW"/>
</dbReference>
<evidence type="ECO:0000259" key="5">
    <source>
        <dbReference type="Pfam" id="PF04542"/>
    </source>
</evidence>
<dbReference type="CDD" id="cd06171">
    <property type="entry name" value="Sigma70_r4"/>
    <property type="match status" value="1"/>
</dbReference>
<organism evidence="7 8">
    <name type="scientific">Flagellimonas allohymeniacidonis</name>
    <dbReference type="NCBI Taxonomy" id="2517819"/>
    <lineage>
        <taxon>Bacteria</taxon>
        <taxon>Pseudomonadati</taxon>
        <taxon>Bacteroidota</taxon>
        <taxon>Flavobacteriia</taxon>
        <taxon>Flavobacteriales</taxon>
        <taxon>Flavobacteriaceae</taxon>
        <taxon>Flagellimonas</taxon>
    </lineage>
</organism>
<dbReference type="Gene3D" id="1.10.1740.10">
    <property type="match status" value="1"/>
</dbReference>
<dbReference type="NCBIfam" id="TIGR02937">
    <property type="entry name" value="sigma70-ECF"/>
    <property type="match status" value="1"/>
</dbReference>
<dbReference type="InterPro" id="IPR007627">
    <property type="entry name" value="RNA_pol_sigma70_r2"/>
</dbReference>
<comment type="similarity">
    <text evidence="1">Belongs to the sigma-70 factor family. ECF subfamily.</text>
</comment>